<organism evidence="3 4">
    <name type="scientific">Pseudopedobacter saltans (strain ATCC 51119 / DSM 12145 / JCM 21818 / CCUG 39354 / LMG 10337 / NBRC 100064 / NCIMB 13643)</name>
    <name type="common">Pedobacter saltans</name>
    <dbReference type="NCBI Taxonomy" id="762903"/>
    <lineage>
        <taxon>Bacteria</taxon>
        <taxon>Pseudomonadati</taxon>
        <taxon>Bacteroidota</taxon>
        <taxon>Sphingobacteriia</taxon>
        <taxon>Sphingobacteriales</taxon>
        <taxon>Sphingobacteriaceae</taxon>
        <taxon>Pseudopedobacter</taxon>
    </lineage>
</organism>
<feature type="domain" description="Secretion system C-terminal sorting" evidence="1">
    <location>
        <begin position="303"/>
        <end position="376"/>
    </location>
</feature>
<dbReference type="AlphaFoldDB" id="F0S732"/>
<dbReference type="HOGENOM" id="CLU_729307_0_0_10"/>
<evidence type="ECO:0000313" key="4">
    <source>
        <dbReference type="Proteomes" id="UP000000310"/>
    </source>
</evidence>
<reference evidence="4" key="2">
    <citation type="submission" date="2011-02" db="EMBL/GenBank/DDBJ databases">
        <title>The complete genome of Pedobacter saltans DSM 12145.</title>
        <authorList>
            <consortium name="US DOE Joint Genome Institute (JGI-PGF)"/>
            <person name="Lucas S."/>
            <person name="Copeland A."/>
            <person name="Lapidus A."/>
            <person name="Bruce D."/>
            <person name="Goodwin L."/>
            <person name="Pitluck S."/>
            <person name="Kyrpides N."/>
            <person name="Mavromatis K."/>
            <person name="Pagani I."/>
            <person name="Ivanova N."/>
            <person name="Ovchinnikova G."/>
            <person name="Lu M."/>
            <person name="Detter J.C."/>
            <person name="Han C."/>
            <person name="Land M."/>
            <person name="Hauser L."/>
            <person name="Markowitz V."/>
            <person name="Cheng J.-F."/>
            <person name="Hugenholtz P."/>
            <person name="Woyke T."/>
            <person name="Wu D."/>
            <person name="Tindall B."/>
            <person name="Pomrenke H.G."/>
            <person name="Brambilla E."/>
            <person name="Klenk H.-P."/>
            <person name="Eisen J.A."/>
        </authorList>
    </citation>
    <scope>NUCLEOTIDE SEQUENCE [LARGE SCALE GENOMIC DNA]</scope>
    <source>
        <strain evidence="4">ATCC 51119 / DSM 12145 / JCM 21818 / LMG 10337 / NBRC 100064 / NCIMB 13643</strain>
    </source>
</reference>
<dbReference type="Pfam" id="PF19408">
    <property type="entry name" value="PKD_6"/>
    <property type="match status" value="1"/>
</dbReference>
<accession>F0S732</accession>
<name>F0S732_PSESL</name>
<dbReference type="NCBIfam" id="TIGR04183">
    <property type="entry name" value="Por_Secre_tail"/>
    <property type="match status" value="1"/>
</dbReference>
<evidence type="ECO:0000259" key="1">
    <source>
        <dbReference type="Pfam" id="PF18962"/>
    </source>
</evidence>
<dbReference type="InterPro" id="IPR026444">
    <property type="entry name" value="Secre_tail"/>
</dbReference>
<dbReference type="Pfam" id="PF18962">
    <property type="entry name" value="Por_Secre_tail"/>
    <property type="match status" value="1"/>
</dbReference>
<reference evidence="3 4" key="1">
    <citation type="journal article" date="2011" name="Stand. Genomic Sci.">
        <title>Complete genome sequence of the gliding, heparinolytic Pedobacter saltans type strain (113).</title>
        <authorList>
            <person name="Liolios K."/>
            <person name="Sikorski J."/>
            <person name="Lu M."/>
            <person name="Nolan M."/>
            <person name="Lapidus A."/>
            <person name="Lucas S."/>
            <person name="Hammon N."/>
            <person name="Deshpande S."/>
            <person name="Cheng J.F."/>
            <person name="Tapia R."/>
            <person name="Han C."/>
            <person name="Goodwin L."/>
            <person name="Pitluck S."/>
            <person name="Huntemann M."/>
            <person name="Ivanova N."/>
            <person name="Pagani I."/>
            <person name="Mavromatis K."/>
            <person name="Ovchinikova G."/>
            <person name="Pati A."/>
            <person name="Chen A."/>
            <person name="Palaniappan K."/>
            <person name="Land M."/>
            <person name="Hauser L."/>
            <person name="Brambilla E.M."/>
            <person name="Kotsyurbenko O."/>
            <person name="Rohde M."/>
            <person name="Tindall B.J."/>
            <person name="Abt B."/>
            <person name="Goker M."/>
            <person name="Detter J.C."/>
            <person name="Woyke T."/>
            <person name="Bristow J."/>
            <person name="Eisen J.A."/>
            <person name="Markowitz V."/>
            <person name="Hugenholtz P."/>
            <person name="Klenk H.P."/>
            <person name="Kyrpides N.C."/>
        </authorList>
    </citation>
    <scope>NUCLEOTIDE SEQUENCE [LARGE SCALE GENOMIC DNA]</scope>
    <source>
        <strain evidence="4">ATCC 51119 / DSM 12145 / JCM 21818 / LMG 10337 / NBRC 100064 / NCIMB 13643</strain>
    </source>
</reference>
<dbReference type="STRING" id="762903.Pedsa_2754"/>
<sequence>MLYLGRLNTATLSDFAFVPTPSALDIQTYNVPSLSSTYVNGWNPTNPSRAETFIAQDASVSIYNESHTRFTARNAEWLFKEMENVAGNTLNCSSTCFPNTNNALITGPTQLCSTATYQIPNLPTGSTVTWTASGLEIVSSNNKQITVKPEGNGLAVITASIATKCGNIEVSTDPIFVGQPNTAGITEVYNDGMGSGSWTLCSNAPGYDNYYNTFSYEIYAIDSEQVPPFTLHYLLRNDDGSIYYQNQLSASSTSGMAFLPNNIPIGFYNLEVWLSGGPCNQAGERNESWIEVKNCGYSPQFAIYPNPTNSSLNIELDSRKEMDKEISLYNDKGTKVRTNTMRKGETKTALDTRDLPNGTYFLHIKEGKETIKRQIIIQH</sequence>
<evidence type="ECO:0000313" key="3">
    <source>
        <dbReference type="EMBL" id="ADY53295.1"/>
    </source>
</evidence>
<proteinExistence type="predicted"/>
<dbReference type="Proteomes" id="UP000000310">
    <property type="component" value="Chromosome"/>
</dbReference>
<dbReference type="InterPro" id="IPR045829">
    <property type="entry name" value="PKD_6"/>
</dbReference>
<keyword evidence="4" id="KW-1185">Reference proteome</keyword>
<dbReference type="EMBL" id="CP002545">
    <property type="protein sequence ID" value="ADY53295.1"/>
    <property type="molecule type" value="Genomic_DNA"/>
</dbReference>
<feature type="domain" description="PKD-like" evidence="2">
    <location>
        <begin position="102"/>
        <end position="171"/>
    </location>
</feature>
<gene>
    <name evidence="3" type="ordered locus">Pedsa_2754</name>
</gene>
<dbReference type="eggNOG" id="COG1404">
    <property type="taxonomic scope" value="Bacteria"/>
</dbReference>
<evidence type="ECO:0000259" key="2">
    <source>
        <dbReference type="Pfam" id="PF19408"/>
    </source>
</evidence>
<dbReference type="KEGG" id="psn:Pedsa_2754"/>
<protein>
    <submittedName>
        <fullName evidence="3">Uncharacterized protein</fullName>
    </submittedName>
</protein>